<comment type="caution">
    <text evidence="2">The sequence shown here is derived from an EMBL/GenBank/DDBJ whole genome shotgun (WGS) entry which is preliminary data.</text>
</comment>
<feature type="compositionally biased region" description="Basic and acidic residues" evidence="1">
    <location>
        <begin position="45"/>
        <end position="60"/>
    </location>
</feature>
<reference evidence="2" key="1">
    <citation type="submission" date="2017-08" db="EMBL/GenBank/DDBJ databases">
        <authorList>
            <person name="Imhoff J.F."/>
            <person name="Rahn T."/>
            <person name="Kuenzel S."/>
            <person name="Neulinger S.C."/>
        </authorList>
    </citation>
    <scope>NUCLEOTIDE SEQUENCE</scope>
    <source>
        <strain evidence="2">IM 151</strain>
    </source>
</reference>
<feature type="region of interest" description="Disordered" evidence="1">
    <location>
        <begin position="1"/>
        <end position="94"/>
    </location>
</feature>
<feature type="compositionally biased region" description="Low complexity" evidence="1">
    <location>
        <begin position="70"/>
        <end position="84"/>
    </location>
</feature>
<evidence type="ECO:0000313" key="2">
    <source>
        <dbReference type="EMBL" id="MBK1714166.1"/>
    </source>
</evidence>
<name>A0ABS1DYF6_RUBGE</name>
<gene>
    <name evidence="2" type="ORF">CKO43_15440</name>
</gene>
<protein>
    <submittedName>
        <fullName evidence="2">Uncharacterized protein</fullName>
    </submittedName>
</protein>
<dbReference type="EMBL" id="NRRU01000058">
    <property type="protein sequence ID" value="MBK1714166.1"/>
    <property type="molecule type" value="Genomic_DNA"/>
</dbReference>
<dbReference type="RefSeq" id="WP_200232128.1">
    <property type="nucleotide sequence ID" value="NZ_NRRT01000112.1"/>
</dbReference>
<proteinExistence type="predicted"/>
<organism evidence="2 3">
    <name type="scientific">Rubrivivax gelatinosus</name>
    <name type="common">Rhodocyclus gelatinosus</name>
    <name type="synonym">Rhodopseudomonas gelatinosa</name>
    <dbReference type="NCBI Taxonomy" id="28068"/>
    <lineage>
        <taxon>Bacteria</taxon>
        <taxon>Pseudomonadati</taxon>
        <taxon>Pseudomonadota</taxon>
        <taxon>Betaproteobacteria</taxon>
        <taxon>Burkholderiales</taxon>
        <taxon>Sphaerotilaceae</taxon>
        <taxon>Rubrivivax</taxon>
    </lineage>
</organism>
<evidence type="ECO:0000313" key="3">
    <source>
        <dbReference type="Proteomes" id="UP001041814"/>
    </source>
</evidence>
<accession>A0ABS1DYF6</accession>
<sequence>MTARPKPAADDKAAEPAQTYQQALDEALDQTFPASDPISPSAAMHAEKQVASRGETKDWKLQPGSERPVPDAAEPAPAAAPDTKPAAKRSRRQG</sequence>
<reference evidence="2" key="2">
    <citation type="journal article" date="2020" name="Microorganisms">
        <title>Osmotic Adaptation and Compatible Solute Biosynthesis of Phototrophic Bacteria as Revealed from Genome Analyses.</title>
        <authorList>
            <person name="Imhoff J.F."/>
            <person name="Rahn T."/>
            <person name="Kunzel S."/>
            <person name="Keller A."/>
            <person name="Neulinger S.C."/>
        </authorList>
    </citation>
    <scope>NUCLEOTIDE SEQUENCE</scope>
    <source>
        <strain evidence="2">IM 151</strain>
    </source>
</reference>
<dbReference type="Proteomes" id="UP001041814">
    <property type="component" value="Unassembled WGS sequence"/>
</dbReference>
<keyword evidence="3" id="KW-1185">Reference proteome</keyword>
<evidence type="ECO:0000256" key="1">
    <source>
        <dbReference type="SAM" id="MobiDB-lite"/>
    </source>
</evidence>